<dbReference type="AlphaFoldDB" id="A0A135LNL0"/>
<dbReference type="GeneID" id="63710024"/>
<organism evidence="1 2">
    <name type="scientific">Penicillium patulum</name>
    <name type="common">Penicillium griseofulvum</name>
    <dbReference type="NCBI Taxonomy" id="5078"/>
    <lineage>
        <taxon>Eukaryota</taxon>
        <taxon>Fungi</taxon>
        <taxon>Dikarya</taxon>
        <taxon>Ascomycota</taxon>
        <taxon>Pezizomycotina</taxon>
        <taxon>Eurotiomycetes</taxon>
        <taxon>Eurotiomycetidae</taxon>
        <taxon>Eurotiales</taxon>
        <taxon>Aspergillaceae</taxon>
        <taxon>Penicillium</taxon>
    </lineage>
</organism>
<evidence type="ECO:0000313" key="1">
    <source>
        <dbReference type="EMBL" id="KXG50519.1"/>
    </source>
</evidence>
<dbReference type="RefSeq" id="XP_040649055.1">
    <property type="nucleotide sequence ID" value="XM_040794724.1"/>
</dbReference>
<accession>A0A135LNL0</accession>
<protein>
    <submittedName>
        <fullName evidence="1">Uncharacterized protein</fullName>
    </submittedName>
</protein>
<dbReference type="Proteomes" id="UP000070168">
    <property type="component" value="Unassembled WGS sequence"/>
</dbReference>
<sequence>MLGMISIVTDYEDDDGEYACGGSTMPELREWNSDNPEIIICKKAGFGHGGIAKSYAGVPEVVYTWFAVEVLWSVICSEEYEDPIDADDDDPNSE</sequence>
<gene>
    <name evidence="1" type="ORF">PGRI_070100</name>
</gene>
<name>A0A135LNL0_PENPA</name>
<keyword evidence="2" id="KW-1185">Reference proteome</keyword>
<evidence type="ECO:0000313" key="2">
    <source>
        <dbReference type="Proteomes" id="UP000070168"/>
    </source>
</evidence>
<reference evidence="1 2" key="1">
    <citation type="journal article" date="2016" name="BMC Genomics">
        <title>Genome sequencing and secondary metabolism of the postharvest pathogen Penicillium griseofulvum.</title>
        <authorList>
            <person name="Banani H."/>
            <person name="Marcet-Houben M."/>
            <person name="Ballester A.R."/>
            <person name="Abbruscato P."/>
            <person name="Gonzalez-Candelas L."/>
            <person name="Gabaldon T."/>
            <person name="Spadaro D."/>
        </authorList>
    </citation>
    <scope>NUCLEOTIDE SEQUENCE [LARGE SCALE GENOMIC DNA]</scope>
    <source>
        <strain evidence="1 2">PG3</strain>
    </source>
</reference>
<comment type="caution">
    <text evidence="1">The sequence shown here is derived from an EMBL/GenBank/DDBJ whole genome shotgun (WGS) entry which is preliminary data.</text>
</comment>
<dbReference type="EMBL" id="LHQR01000047">
    <property type="protein sequence ID" value="KXG50519.1"/>
    <property type="molecule type" value="Genomic_DNA"/>
</dbReference>
<proteinExistence type="predicted"/>
<dbReference type="OrthoDB" id="4340678at2759"/>